<protein>
    <submittedName>
        <fullName evidence="2">Uncharacterized protein</fullName>
    </submittedName>
</protein>
<keyword evidence="1" id="KW-0732">Signal</keyword>
<feature type="signal peptide" evidence="1">
    <location>
        <begin position="1"/>
        <end position="24"/>
    </location>
</feature>
<evidence type="ECO:0000256" key="1">
    <source>
        <dbReference type="SAM" id="SignalP"/>
    </source>
</evidence>
<dbReference type="EMBL" id="CP119316">
    <property type="protein sequence ID" value="WEK47958.1"/>
    <property type="molecule type" value="Genomic_DNA"/>
</dbReference>
<name>A0AAJ5X9A9_9SPHN</name>
<proteinExistence type="predicted"/>
<dbReference type="KEGG" id="acob:P0Y56_06580"/>
<dbReference type="AlphaFoldDB" id="A0AAJ5X9A9"/>
<dbReference type="Proteomes" id="UP001218362">
    <property type="component" value="Chromosome"/>
</dbReference>
<reference evidence="2" key="1">
    <citation type="submission" date="2023-03" db="EMBL/GenBank/DDBJ databases">
        <title>Andean soil-derived lignocellulolytic bacterial consortium as a source of novel taxa and putative plastic-active enzymes.</title>
        <authorList>
            <person name="Diaz-Garcia L."/>
            <person name="Chuvochina M."/>
            <person name="Feuerriegel G."/>
            <person name="Bunk B."/>
            <person name="Sproer C."/>
            <person name="Streit W.R."/>
            <person name="Rodriguez L.M."/>
            <person name="Overmann J."/>
            <person name="Jimenez D.J."/>
        </authorList>
    </citation>
    <scope>NUCLEOTIDE SEQUENCE</scope>
    <source>
        <strain evidence="2">MAG 26</strain>
    </source>
</reference>
<sequence>MRSTVFIIPAAATAMLVAVAPAAAQLDVIQAHDYNFAADELNKEKEILAGLDKEIGQTTELVKGCSLLNQKLVHLKTSDTQLDKMIESAHLLKRRKEEENAVKLKKTTGTSIDTTQSDITRMCASLPNNGA</sequence>
<evidence type="ECO:0000313" key="2">
    <source>
        <dbReference type="EMBL" id="WEK47958.1"/>
    </source>
</evidence>
<organism evidence="2 3">
    <name type="scientific">Candidatus Andeanibacterium colombiense</name>
    <dbReference type="NCBI Taxonomy" id="3121345"/>
    <lineage>
        <taxon>Bacteria</taxon>
        <taxon>Pseudomonadati</taxon>
        <taxon>Pseudomonadota</taxon>
        <taxon>Alphaproteobacteria</taxon>
        <taxon>Sphingomonadales</taxon>
        <taxon>Sphingomonadaceae</taxon>
        <taxon>Candidatus Andeanibacterium</taxon>
    </lineage>
</organism>
<accession>A0AAJ5X9A9</accession>
<feature type="chain" id="PRO_5042573126" evidence="1">
    <location>
        <begin position="25"/>
        <end position="131"/>
    </location>
</feature>
<evidence type="ECO:0000313" key="3">
    <source>
        <dbReference type="Proteomes" id="UP001218362"/>
    </source>
</evidence>
<gene>
    <name evidence="2" type="ORF">P0Y56_06580</name>
</gene>